<dbReference type="PROSITE" id="PS50850">
    <property type="entry name" value="MFS"/>
    <property type="match status" value="1"/>
</dbReference>
<feature type="transmembrane region" description="Helical" evidence="7">
    <location>
        <begin position="224"/>
        <end position="246"/>
    </location>
</feature>
<feature type="transmembrane region" description="Helical" evidence="7">
    <location>
        <begin position="118"/>
        <end position="139"/>
    </location>
</feature>
<evidence type="ECO:0000256" key="1">
    <source>
        <dbReference type="ARBA" id="ARBA00004651"/>
    </source>
</evidence>
<comment type="subcellular location">
    <subcellularLocation>
        <location evidence="1">Cell membrane</location>
        <topology evidence="1">Multi-pass membrane protein</topology>
    </subcellularLocation>
</comment>
<keyword evidence="3 7" id="KW-0812">Transmembrane</keyword>
<feature type="domain" description="Major facilitator superfamily (MFS) profile" evidence="8">
    <location>
        <begin position="27"/>
        <end position="401"/>
    </location>
</feature>
<dbReference type="GO" id="GO:0022857">
    <property type="term" value="F:transmembrane transporter activity"/>
    <property type="evidence" value="ECO:0007669"/>
    <property type="project" value="InterPro"/>
</dbReference>
<protein>
    <submittedName>
        <fullName evidence="9">Purine efflux pump PbuE</fullName>
    </submittedName>
</protein>
<dbReference type="InterPro" id="IPR050189">
    <property type="entry name" value="MFS_Efflux_Transporters"/>
</dbReference>
<dbReference type="PATRIC" id="fig|1461584.3.peg.1090"/>
<accession>A0A078MSG3</accession>
<dbReference type="PANTHER" id="PTHR43124:SF10">
    <property type="entry name" value="PURINE EFFLUX PUMP PBUE"/>
    <property type="match status" value="1"/>
</dbReference>
<dbReference type="PANTHER" id="PTHR43124">
    <property type="entry name" value="PURINE EFFLUX PUMP PBUE"/>
    <property type="match status" value="1"/>
</dbReference>
<dbReference type="CDD" id="cd17324">
    <property type="entry name" value="MFS_NepI_like"/>
    <property type="match status" value="1"/>
</dbReference>
<evidence type="ECO:0000259" key="8">
    <source>
        <dbReference type="PROSITE" id="PS50850"/>
    </source>
</evidence>
<evidence type="ECO:0000313" key="9">
    <source>
        <dbReference type="EMBL" id="CEA07776.1"/>
    </source>
</evidence>
<feature type="transmembrane region" description="Helical" evidence="7">
    <location>
        <begin position="66"/>
        <end position="86"/>
    </location>
</feature>
<keyword evidence="5 7" id="KW-0472">Membrane</keyword>
<dbReference type="SUPFAM" id="SSF103473">
    <property type="entry name" value="MFS general substrate transporter"/>
    <property type="match status" value="1"/>
</dbReference>
<reference evidence="9" key="1">
    <citation type="submission" date="2014-07" db="EMBL/GenBank/DDBJ databases">
        <authorList>
            <person name="Urmite Genomes Urmite Genomes"/>
        </authorList>
    </citation>
    <scope>NUCLEOTIDE SEQUENCE</scope>
    <source>
        <strain evidence="9">11W110_air</strain>
    </source>
</reference>
<sequence>MSTSLPASLDSADTSPAGRPPARAGTRVAALTLATFTVGLAEYVLMGQLDIVAEGLGTSEPLAGQLVTVFALTYGLVTPLLVAALSRRSRRNILLASLLVFAAANMFSFFLTELWAFAAVRVVMAVAAGLIVVTSIASVGRLVPAGKTGRGIATVQMGFTAALILGVPLGRVLAEAVGWRMVFPVLAVLALASAALIRLALPVLPGRAEARRGSQLALLGDRRILLGLLVTFLWLGGYSIAYTYLTPYLTDAVGAAGSAVTLVLFLFGLASLVGTQLGGRHADRHGHHRTLTAGAAIHVVILLALPLLTGALWASAVLLVLWSVSAWSGAAPQQIRVANLAPASGDVLIGLNQSTMQLAIAAGAAVGGVLIPLVGVQGLPWAAAVAVLASLLLLLGTARKQRV</sequence>
<gene>
    <name evidence="9" type="primary">pbuE</name>
    <name evidence="9" type="ORF">BN1051_01099</name>
</gene>
<evidence type="ECO:0000256" key="6">
    <source>
        <dbReference type="SAM" id="MobiDB-lite"/>
    </source>
</evidence>
<feature type="transmembrane region" description="Helical" evidence="7">
    <location>
        <begin position="151"/>
        <end position="169"/>
    </location>
</feature>
<feature type="transmembrane region" description="Helical" evidence="7">
    <location>
        <begin position="252"/>
        <end position="274"/>
    </location>
</feature>
<dbReference type="AlphaFoldDB" id="A0A078MSG3"/>
<evidence type="ECO:0000256" key="3">
    <source>
        <dbReference type="ARBA" id="ARBA00022692"/>
    </source>
</evidence>
<keyword evidence="2" id="KW-1003">Cell membrane</keyword>
<dbReference type="EMBL" id="LN483070">
    <property type="protein sequence ID" value="CEA07776.1"/>
    <property type="molecule type" value="Genomic_DNA"/>
</dbReference>
<feature type="compositionally biased region" description="Polar residues" evidence="6">
    <location>
        <begin position="1"/>
        <end position="14"/>
    </location>
</feature>
<evidence type="ECO:0000256" key="2">
    <source>
        <dbReference type="ARBA" id="ARBA00022475"/>
    </source>
</evidence>
<dbReference type="InterPro" id="IPR011701">
    <property type="entry name" value="MFS"/>
</dbReference>
<dbReference type="InterPro" id="IPR020846">
    <property type="entry name" value="MFS_dom"/>
</dbReference>
<feature type="transmembrane region" description="Helical" evidence="7">
    <location>
        <begin position="381"/>
        <end position="398"/>
    </location>
</feature>
<feature type="region of interest" description="Disordered" evidence="6">
    <location>
        <begin position="1"/>
        <end position="23"/>
    </location>
</feature>
<keyword evidence="4 7" id="KW-1133">Transmembrane helix</keyword>
<name>A0A078MSG3_9MICC</name>
<dbReference type="Pfam" id="PF07690">
    <property type="entry name" value="MFS_1"/>
    <property type="match status" value="1"/>
</dbReference>
<feature type="transmembrane region" description="Helical" evidence="7">
    <location>
        <begin position="93"/>
        <end position="112"/>
    </location>
</feature>
<evidence type="ECO:0000256" key="5">
    <source>
        <dbReference type="ARBA" id="ARBA00023136"/>
    </source>
</evidence>
<evidence type="ECO:0000256" key="7">
    <source>
        <dbReference type="SAM" id="Phobius"/>
    </source>
</evidence>
<feature type="transmembrane region" description="Helical" evidence="7">
    <location>
        <begin position="295"/>
        <end position="322"/>
    </location>
</feature>
<feature type="transmembrane region" description="Helical" evidence="7">
    <location>
        <begin position="28"/>
        <end position="46"/>
    </location>
</feature>
<organism evidence="9">
    <name type="scientific">Arthrobacter saudimassiliensis</name>
    <dbReference type="NCBI Taxonomy" id="1461584"/>
    <lineage>
        <taxon>Bacteria</taxon>
        <taxon>Bacillati</taxon>
        <taxon>Actinomycetota</taxon>
        <taxon>Actinomycetes</taxon>
        <taxon>Micrococcales</taxon>
        <taxon>Micrococcaceae</taxon>
        <taxon>Arthrobacter</taxon>
    </lineage>
</organism>
<proteinExistence type="predicted"/>
<dbReference type="GO" id="GO:0005886">
    <property type="term" value="C:plasma membrane"/>
    <property type="evidence" value="ECO:0007669"/>
    <property type="project" value="UniProtKB-SubCell"/>
</dbReference>
<dbReference type="InterPro" id="IPR036259">
    <property type="entry name" value="MFS_trans_sf"/>
</dbReference>
<evidence type="ECO:0000256" key="4">
    <source>
        <dbReference type="ARBA" id="ARBA00022989"/>
    </source>
</evidence>
<dbReference type="Gene3D" id="1.20.1250.20">
    <property type="entry name" value="MFS general substrate transporter like domains"/>
    <property type="match status" value="1"/>
</dbReference>
<feature type="transmembrane region" description="Helical" evidence="7">
    <location>
        <begin position="181"/>
        <end position="204"/>
    </location>
</feature>